<reference evidence="1 2" key="1">
    <citation type="submission" date="2019-05" db="EMBL/GenBank/DDBJ databases">
        <title>Genome sequences of Thalassotalea litorea 1K03283.</title>
        <authorList>
            <person name="Zhang D."/>
        </authorList>
    </citation>
    <scope>NUCLEOTIDE SEQUENCE [LARGE SCALE GENOMIC DNA]</scope>
    <source>
        <strain evidence="1 2">MCCC 1K03283</strain>
    </source>
</reference>
<dbReference type="AlphaFoldDB" id="A0A5R9IKL8"/>
<name>A0A5R9IKL8_9GAMM</name>
<dbReference type="RefSeq" id="WP_138320603.1">
    <property type="nucleotide sequence ID" value="NZ_VCBC01000014.1"/>
</dbReference>
<dbReference type="Proteomes" id="UP000307790">
    <property type="component" value="Unassembled WGS sequence"/>
</dbReference>
<accession>A0A5R9IKL8</accession>
<evidence type="ECO:0000313" key="2">
    <source>
        <dbReference type="Proteomes" id="UP000307790"/>
    </source>
</evidence>
<gene>
    <name evidence="1" type="ORF">FE810_13545</name>
</gene>
<proteinExistence type="predicted"/>
<keyword evidence="2" id="KW-1185">Reference proteome</keyword>
<dbReference type="EMBL" id="VCBC01000014">
    <property type="protein sequence ID" value="TLU61837.1"/>
    <property type="molecule type" value="Genomic_DNA"/>
</dbReference>
<protein>
    <submittedName>
        <fullName evidence="1">Uncharacterized protein</fullName>
    </submittedName>
</protein>
<sequence length="101" mass="10921">MAAVNIVIPIAPMNPAPKIYIIEANNINGYKKIIQGNTVDKTITITTGISIAINERIIDVCVAPITDAEILTGKEITSVIKAKITSPEKPSNDTSMFKSYF</sequence>
<organism evidence="1 2">
    <name type="scientific">Thalassotalea litorea</name>
    <dbReference type="NCBI Taxonomy" id="2020715"/>
    <lineage>
        <taxon>Bacteria</taxon>
        <taxon>Pseudomonadati</taxon>
        <taxon>Pseudomonadota</taxon>
        <taxon>Gammaproteobacteria</taxon>
        <taxon>Alteromonadales</taxon>
        <taxon>Colwelliaceae</taxon>
        <taxon>Thalassotalea</taxon>
    </lineage>
</organism>
<comment type="caution">
    <text evidence="1">The sequence shown here is derived from an EMBL/GenBank/DDBJ whole genome shotgun (WGS) entry which is preliminary data.</text>
</comment>
<evidence type="ECO:0000313" key="1">
    <source>
        <dbReference type="EMBL" id="TLU61837.1"/>
    </source>
</evidence>